<sequence>MSSLESAMAILLHTFDKYANSDGVKETMSQSEVKTLIEKELPGLVKVRYSPWEGRDSCFRLTFFQFYRTNVNITYYI</sequence>
<dbReference type="InterPro" id="IPR011992">
    <property type="entry name" value="EF-hand-dom_pair"/>
</dbReference>
<dbReference type="Ensembl" id="ENSCVAT00000024785.1">
    <property type="protein sequence ID" value="ENSCVAP00000016416.1"/>
    <property type="gene ID" value="ENSCVAG00000019369.1"/>
</dbReference>
<evidence type="ECO:0000313" key="3">
    <source>
        <dbReference type="Proteomes" id="UP000265020"/>
    </source>
</evidence>
<dbReference type="OMA" id="VRYSPWE"/>
<dbReference type="Proteomes" id="UP000265020">
    <property type="component" value="Unassembled WGS sequence"/>
</dbReference>
<proteinExistence type="predicted"/>
<dbReference type="SUPFAM" id="SSF47473">
    <property type="entry name" value="EF-hand"/>
    <property type="match status" value="1"/>
</dbReference>
<reference evidence="2" key="2">
    <citation type="submission" date="2025-09" db="UniProtKB">
        <authorList>
            <consortium name="Ensembl"/>
        </authorList>
    </citation>
    <scope>IDENTIFICATION</scope>
</reference>
<keyword evidence="3" id="KW-1185">Reference proteome</keyword>
<evidence type="ECO:0000313" key="2">
    <source>
        <dbReference type="Ensembl" id="ENSCVAP00000016416.1"/>
    </source>
</evidence>
<dbReference type="AlphaFoldDB" id="A0A3Q2DBQ0"/>
<dbReference type="Gene3D" id="1.10.238.10">
    <property type="entry name" value="EF-hand"/>
    <property type="match status" value="1"/>
</dbReference>
<dbReference type="STRING" id="28743.ENSCVAP00000016416"/>
<accession>A0A3Q2DBQ0</accession>
<dbReference type="GeneTree" id="ENSGT01100000265220"/>
<reference evidence="2" key="1">
    <citation type="submission" date="2025-08" db="UniProtKB">
        <authorList>
            <consortium name="Ensembl"/>
        </authorList>
    </citation>
    <scope>IDENTIFICATION</scope>
</reference>
<evidence type="ECO:0000259" key="1">
    <source>
        <dbReference type="SMART" id="SM01394"/>
    </source>
</evidence>
<organism evidence="2 3">
    <name type="scientific">Cyprinodon variegatus</name>
    <name type="common">Sheepshead minnow</name>
    <dbReference type="NCBI Taxonomy" id="28743"/>
    <lineage>
        <taxon>Eukaryota</taxon>
        <taxon>Metazoa</taxon>
        <taxon>Chordata</taxon>
        <taxon>Craniata</taxon>
        <taxon>Vertebrata</taxon>
        <taxon>Euteleostomi</taxon>
        <taxon>Actinopterygii</taxon>
        <taxon>Neopterygii</taxon>
        <taxon>Teleostei</taxon>
        <taxon>Neoteleostei</taxon>
        <taxon>Acanthomorphata</taxon>
        <taxon>Ovalentaria</taxon>
        <taxon>Atherinomorphae</taxon>
        <taxon>Cyprinodontiformes</taxon>
        <taxon>Cyprinodontidae</taxon>
        <taxon>Cyprinodon</taxon>
    </lineage>
</organism>
<name>A0A3Q2DBQ0_CYPVA</name>
<dbReference type="SMART" id="SM01394">
    <property type="entry name" value="S_100"/>
    <property type="match status" value="1"/>
</dbReference>
<dbReference type="InterPro" id="IPR013787">
    <property type="entry name" value="S100_Ca-bd_sub"/>
</dbReference>
<protein>
    <recommendedName>
        <fullName evidence="1">S100/CaBP-9k-type calcium binding subdomain domain-containing protein</fullName>
    </recommendedName>
</protein>
<feature type="domain" description="S100/CaBP-9k-type calcium binding subdomain" evidence="1">
    <location>
        <begin position="4"/>
        <end position="46"/>
    </location>
</feature>
<dbReference type="Pfam" id="PF01023">
    <property type="entry name" value="S_100"/>
    <property type="match status" value="1"/>
</dbReference>